<name>A0A8D8RTT6_9HEMI</name>
<evidence type="ECO:0000256" key="1">
    <source>
        <dbReference type="SAM" id="Phobius"/>
    </source>
</evidence>
<feature type="transmembrane region" description="Helical" evidence="1">
    <location>
        <begin position="55"/>
        <end position="74"/>
    </location>
</feature>
<protein>
    <submittedName>
        <fullName evidence="2">Uncharacterized protein</fullName>
    </submittedName>
</protein>
<dbReference type="AlphaFoldDB" id="A0A8D8RTT6"/>
<keyword evidence="1" id="KW-1133">Transmembrane helix</keyword>
<keyword evidence="1" id="KW-0472">Membrane</keyword>
<sequence>MAVPGLVSKFPRTTWTSLWRWVQLLPSTRLKQPFYSDPMLVLHGPLQLARLVHDLLVLVLHGLVLVLVLLVVLLQHQDKQLVHLLLVLEMCLQVNSHGAPLPHPSSFRTCPRSPRPTSFRTWSSPFRNALATSERRTSTLLSRGQEAH</sequence>
<accession>A0A8D8RTT6</accession>
<organism evidence="2">
    <name type="scientific">Cacopsylla melanoneura</name>
    <dbReference type="NCBI Taxonomy" id="428564"/>
    <lineage>
        <taxon>Eukaryota</taxon>
        <taxon>Metazoa</taxon>
        <taxon>Ecdysozoa</taxon>
        <taxon>Arthropoda</taxon>
        <taxon>Hexapoda</taxon>
        <taxon>Insecta</taxon>
        <taxon>Pterygota</taxon>
        <taxon>Neoptera</taxon>
        <taxon>Paraneoptera</taxon>
        <taxon>Hemiptera</taxon>
        <taxon>Sternorrhyncha</taxon>
        <taxon>Psylloidea</taxon>
        <taxon>Psyllidae</taxon>
        <taxon>Psyllinae</taxon>
        <taxon>Cacopsylla</taxon>
    </lineage>
</organism>
<dbReference type="EMBL" id="HBUF01182406">
    <property type="protein sequence ID" value="CAG6655642.1"/>
    <property type="molecule type" value="Transcribed_RNA"/>
</dbReference>
<keyword evidence="1" id="KW-0812">Transmembrane</keyword>
<proteinExistence type="predicted"/>
<evidence type="ECO:0000313" key="2">
    <source>
        <dbReference type="EMBL" id="CAG6655642.1"/>
    </source>
</evidence>
<reference evidence="2" key="1">
    <citation type="submission" date="2021-05" db="EMBL/GenBank/DDBJ databases">
        <authorList>
            <person name="Alioto T."/>
            <person name="Alioto T."/>
            <person name="Gomez Garrido J."/>
        </authorList>
    </citation>
    <scope>NUCLEOTIDE SEQUENCE</scope>
</reference>